<feature type="domain" description="Core-binding (CB)" evidence="4">
    <location>
        <begin position="57"/>
        <end position="145"/>
    </location>
</feature>
<sequence>MGGFTLSKQTKLLKIKDDRLRFQMKSVKVKLYLKPRDSQYFIRQHAVIVLINDTNNRQVVHPITQFLFENWKYREYNTQKIHANNLIQFLNWLLINQRQLRVSSLSDIQFKHATAFLNLLTREGKSRTTVMSIQRTLTQFYYYLSKKGLLAKITDQLFQKKSIPQLPNKKYVASPFKGVILPSNGDSNIAHMIPEKYILPFIETVVRVANPIALGVYIQFFGGLRQGELVNLRRTDVTSIGAFGEDGLILKLRKNVLRPDLIDSSGAAGVKKERTQLVFPVNDWLQILYKNHLNTYKATDGSDALFVNRDGRAMSGRGYRYYFEKAKEAFLGLLKHSDDPKDKIAALKLRGYKWSTHIGRGIFTNLLAEEAQNPYDIALPRGDSSLSSSIVYQGNTLRMKENLEARMNDLYKDYLPKLLGVRNQ</sequence>
<dbReference type="InterPro" id="IPR011010">
    <property type="entry name" value="DNA_brk_join_enz"/>
</dbReference>
<reference evidence="5 6" key="1">
    <citation type="submission" date="2014-12" db="EMBL/GenBank/DDBJ databases">
        <title>Draft genome sequence of Paenibacillus kamchatkensis strain B-2647.</title>
        <authorList>
            <person name="Karlyshev A.V."/>
            <person name="Kudryashova E.B."/>
        </authorList>
    </citation>
    <scope>NUCLEOTIDE SEQUENCE [LARGE SCALE GENOMIC DNA]</scope>
    <source>
        <strain evidence="5 6">VKM B-2647</strain>
    </source>
</reference>
<dbReference type="Proteomes" id="UP000031967">
    <property type="component" value="Unassembled WGS sequence"/>
</dbReference>
<proteinExistence type="predicted"/>
<protein>
    <recommendedName>
        <fullName evidence="4">Core-binding (CB) domain-containing protein</fullName>
    </recommendedName>
</protein>
<evidence type="ECO:0000313" key="6">
    <source>
        <dbReference type="Proteomes" id="UP000031967"/>
    </source>
</evidence>
<name>A0ABR5AF42_9BACL</name>
<evidence type="ECO:0000259" key="4">
    <source>
        <dbReference type="PROSITE" id="PS51900"/>
    </source>
</evidence>
<dbReference type="EMBL" id="JXAK01000033">
    <property type="protein sequence ID" value="KIL39674.1"/>
    <property type="molecule type" value="Genomic_DNA"/>
</dbReference>
<keyword evidence="2" id="KW-0233">DNA recombination</keyword>
<organism evidence="5 6">
    <name type="scientific">Gordoniibacillus kamchatkensis</name>
    <dbReference type="NCBI Taxonomy" id="1590651"/>
    <lineage>
        <taxon>Bacteria</taxon>
        <taxon>Bacillati</taxon>
        <taxon>Bacillota</taxon>
        <taxon>Bacilli</taxon>
        <taxon>Bacillales</taxon>
        <taxon>Paenibacillaceae</taxon>
        <taxon>Gordoniibacillus</taxon>
    </lineage>
</organism>
<keyword evidence="6" id="KW-1185">Reference proteome</keyword>
<dbReference type="Gene3D" id="1.10.150.130">
    <property type="match status" value="1"/>
</dbReference>
<evidence type="ECO:0000256" key="3">
    <source>
        <dbReference type="PROSITE-ProRule" id="PRU01248"/>
    </source>
</evidence>
<evidence type="ECO:0000256" key="2">
    <source>
        <dbReference type="ARBA" id="ARBA00023172"/>
    </source>
</evidence>
<dbReference type="Gene3D" id="1.10.443.10">
    <property type="entry name" value="Intergrase catalytic core"/>
    <property type="match status" value="1"/>
</dbReference>
<comment type="caution">
    <text evidence="5">The sequence shown here is derived from an EMBL/GenBank/DDBJ whole genome shotgun (WGS) entry which is preliminary data.</text>
</comment>
<accession>A0ABR5AF42</accession>
<dbReference type="InterPro" id="IPR044068">
    <property type="entry name" value="CB"/>
</dbReference>
<dbReference type="SUPFAM" id="SSF56349">
    <property type="entry name" value="DNA breaking-rejoining enzymes"/>
    <property type="match status" value="1"/>
</dbReference>
<gene>
    <name evidence="5" type="ORF">SD70_18760</name>
</gene>
<keyword evidence="1 3" id="KW-0238">DNA-binding</keyword>
<evidence type="ECO:0000313" key="5">
    <source>
        <dbReference type="EMBL" id="KIL39674.1"/>
    </source>
</evidence>
<dbReference type="InterPro" id="IPR013762">
    <property type="entry name" value="Integrase-like_cat_sf"/>
</dbReference>
<evidence type="ECO:0000256" key="1">
    <source>
        <dbReference type="ARBA" id="ARBA00023125"/>
    </source>
</evidence>
<dbReference type="InterPro" id="IPR010998">
    <property type="entry name" value="Integrase_recombinase_N"/>
</dbReference>
<dbReference type="PROSITE" id="PS51900">
    <property type="entry name" value="CB"/>
    <property type="match status" value="1"/>
</dbReference>